<dbReference type="Proteomes" id="UP000190816">
    <property type="component" value="Unassembled WGS sequence"/>
</dbReference>
<comment type="caution">
    <text evidence="1">The sequence shown here is derived from an EMBL/GenBank/DDBJ whole genome shotgun (WGS) entry which is preliminary data.</text>
</comment>
<name>A0AAJ3NAW0_9FLAO</name>
<sequence>MKIAVLDFLKKEYPKPVDRFNDGMGLLMRTPEASTMLQRNYNARGYTPQSLESLEYDLKKIYGISEADIRKHIIEAPEETNVVVGGGPIVYDQPLFMAANKDLFTNVLQDMNETEKAGFKMYDRYPFLREEDCPNEFKILTADAITAFHKFKEAHTELFNEVVLPENTELTNEEIYSIAANLLGDFELNREIHAELEYYAKNNEILGEHEIFADLKKQRELNALTSVEISRKLGNIKSNISKKKKKLTETKDAELKLKLSEEIKALETEKAKLDARLTAKE</sequence>
<dbReference type="RefSeq" id="WP_078402610.1">
    <property type="nucleotide sequence ID" value="NZ_CP016377.1"/>
</dbReference>
<reference evidence="1 2" key="1">
    <citation type="submission" date="2016-06" db="EMBL/GenBank/DDBJ databases">
        <authorList>
            <person name="Nicholson A.C."/>
        </authorList>
    </citation>
    <scope>NUCLEOTIDE SEQUENCE [LARGE SCALE GENOMIC DNA]</scope>
    <source>
        <strain evidence="1 2">G4123</strain>
    </source>
</reference>
<evidence type="ECO:0000313" key="2">
    <source>
        <dbReference type="Proteomes" id="UP000190816"/>
    </source>
</evidence>
<organism evidence="1 2">
    <name type="scientific">Elizabethkingia ursingii</name>
    <dbReference type="NCBI Taxonomy" id="1756150"/>
    <lineage>
        <taxon>Bacteria</taxon>
        <taxon>Pseudomonadati</taxon>
        <taxon>Bacteroidota</taxon>
        <taxon>Flavobacteriia</taxon>
        <taxon>Flavobacteriales</taxon>
        <taxon>Weeksellaceae</taxon>
        <taxon>Elizabethkingia</taxon>
    </lineage>
</organism>
<gene>
    <name evidence="1" type="ORF">BAY32_11240</name>
</gene>
<dbReference type="AlphaFoldDB" id="A0AAJ3NAW0"/>
<evidence type="ECO:0000313" key="1">
    <source>
        <dbReference type="EMBL" id="OPB73609.1"/>
    </source>
</evidence>
<accession>A0AAJ3NAW0</accession>
<proteinExistence type="predicted"/>
<dbReference type="EMBL" id="MAIC01000016">
    <property type="protein sequence ID" value="OPB73609.1"/>
    <property type="molecule type" value="Genomic_DNA"/>
</dbReference>
<protein>
    <submittedName>
        <fullName evidence="1">Uncharacterized protein</fullName>
    </submittedName>
</protein>
<dbReference type="KEGG" id="ego:BBD34_04980"/>